<organism evidence="1 2">
    <name type="scientific">Cichorium intybus</name>
    <name type="common">Chicory</name>
    <dbReference type="NCBI Taxonomy" id="13427"/>
    <lineage>
        <taxon>Eukaryota</taxon>
        <taxon>Viridiplantae</taxon>
        <taxon>Streptophyta</taxon>
        <taxon>Embryophyta</taxon>
        <taxon>Tracheophyta</taxon>
        <taxon>Spermatophyta</taxon>
        <taxon>Magnoliopsida</taxon>
        <taxon>eudicotyledons</taxon>
        <taxon>Gunneridae</taxon>
        <taxon>Pentapetalae</taxon>
        <taxon>asterids</taxon>
        <taxon>campanulids</taxon>
        <taxon>Asterales</taxon>
        <taxon>Asteraceae</taxon>
        <taxon>Cichorioideae</taxon>
        <taxon>Cichorieae</taxon>
        <taxon>Cichoriinae</taxon>
        <taxon>Cichorium</taxon>
    </lineage>
</organism>
<evidence type="ECO:0000313" key="1">
    <source>
        <dbReference type="EMBL" id="KAI3738618.1"/>
    </source>
</evidence>
<reference evidence="1 2" key="2">
    <citation type="journal article" date="2022" name="Mol. Ecol. Resour.">
        <title>The genomes of chicory, endive, great burdock and yacon provide insights into Asteraceae paleo-polyploidization history and plant inulin production.</title>
        <authorList>
            <person name="Fan W."/>
            <person name="Wang S."/>
            <person name="Wang H."/>
            <person name="Wang A."/>
            <person name="Jiang F."/>
            <person name="Liu H."/>
            <person name="Zhao H."/>
            <person name="Xu D."/>
            <person name="Zhang Y."/>
        </authorList>
    </citation>
    <scope>NUCLEOTIDE SEQUENCE [LARGE SCALE GENOMIC DNA]</scope>
    <source>
        <strain evidence="2">cv. Punajuju</strain>
        <tissue evidence="1">Leaves</tissue>
    </source>
</reference>
<reference evidence="2" key="1">
    <citation type="journal article" date="2022" name="Mol. Ecol. Resour.">
        <title>The genomes of chicory, endive, great burdock and yacon provide insights into Asteraceae palaeo-polyploidization history and plant inulin production.</title>
        <authorList>
            <person name="Fan W."/>
            <person name="Wang S."/>
            <person name="Wang H."/>
            <person name="Wang A."/>
            <person name="Jiang F."/>
            <person name="Liu H."/>
            <person name="Zhao H."/>
            <person name="Xu D."/>
            <person name="Zhang Y."/>
        </authorList>
    </citation>
    <scope>NUCLEOTIDE SEQUENCE [LARGE SCALE GENOMIC DNA]</scope>
    <source>
        <strain evidence="2">cv. Punajuju</strain>
    </source>
</reference>
<evidence type="ECO:0000313" key="2">
    <source>
        <dbReference type="Proteomes" id="UP001055811"/>
    </source>
</evidence>
<gene>
    <name evidence="1" type="ORF">L2E82_28655</name>
</gene>
<proteinExistence type="predicted"/>
<sequence>MFSDLDSRRQPARRALETRSRLSAIRTEARTHSHTLQASIQTFNFVLLVGGKQGELHDAAVKYEEMKKMELISTS</sequence>
<dbReference type="Proteomes" id="UP001055811">
    <property type="component" value="Linkage Group LG05"/>
</dbReference>
<protein>
    <submittedName>
        <fullName evidence="1">Uncharacterized protein</fullName>
    </submittedName>
</protein>
<comment type="caution">
    <text evidence="1">The sequence shown here is derived from an EMBL/GenBank/DDBJ whole genome shotgun (WGS) entry which is preliminary data.</text>
</comment>
<dbReference type="EMBL" id="CM042013">
    <property type="protein sequence ID" value="KAI3738618.1"/>
    <property type="molecule type" value="Genomic_DNA"/>
</dbReference>
<keyword evidence="2" id="KW-1185">Reference proteome</keyword>
<name>A0ACB9CWS1_CICIN</name>
<accession>A0ACB9CWS1</accession>